<evidence type="ECO:0000259" key="8">
    <source>
        <dbReference type="Pfam" id="PF13244"/>
    </source>
</evidence>
<name>A0A937L3K4_9PROT</name>
<evidence type="ECO:0000256" key="5">
    <source>
        <dbReference type="ARBA" id="ARBA00022989"/>
    </source>
</evidence>
<dbReference type="PANTHER" id="PTHR43373">
    <property type="entry name" value="NA(+)/H(+) ANTIPORTER SUBUNIT"/>
    <property type="match status" value="1"/>
</dbReference>
<feature type="transmembrane region" description="Helical" evidence="7">
    <location>
        <begin position="6"/>
        <end position="22"/>
    </location>
</feature>
<evidence type="ECO:0000256" key="1">
    <source>
        <dbReference type="ARBA" id="ARBA00004651"/>
    </source>
</evidence>
<accession>A0A937L3K4</accession>
<protein>
    <submittedName>
        <fullName evidence="10">DUF4040 domain-containing protein</fullName>
    </submittedName>
</protein>
<dbReference type="NCBIfam" id="NF009159">
    <property type="entry name" value="PRK12504.1"/>
    <property type="match status" value="1"/>
</dbReference>
<feature type="transmembrane region" description="Helical" evidence="7">
    <location>
        <begin position="85"/>
        <end position="104"/>
    </location>
</feature>
<feature type="transmembrane region" description="Helical" evidence="7">
    <location>
        <begin position="155"/>
        <end position="172"/>
    </location>
</feature>
<dbReference type="GO" id="GO:0005886">
    <property type="term" value="C:plasma membrane"/>
    <property type="evidence" value="ECO:0007669"/>
    <property type="project" value="UniProtKB-SubCell"/>
</dbReference>
<keyword evidence="2" id="KW-0813">Transport</keyword>
<feature type="domain" description="MrpA C-terminal/MbhE" evidence="9">
    <location>
        <begin position="109"/>
        <end position="172"/>
    </location>
</feature>
<evidence type="ECO:0000256" key="3">
    <source>
        <dbReference type="ARBA" id="ARBA00022475"/>
    </source>
</evidence>
<comment type="subcellular location">
    <subcellularLocation>
        <location evidence="1">Cell membrane</location>
        <topology evidence="1">Multi-pass membrane protein</topology>
    </subcellularLocation>
</comment>
<keyword evidence="5 7" id="KW-1133">Transmembrane helix</keyword>
<sequence>MSGFLVDAALISLLTLIAILAVRLHRLFAVVMLSGAFSLVAAALFVVLDAVDVAFTEAAVGAGISTILALATLSLVPRDEKPHSIALVPAFLAFATAAMLAVAVSDLPAFGDANAPIHNHVAPEYLTGSAEDIGIPNVVTSVLASYRGFDTLGETVVVFTAAIAVLLVLGGYTRPRRRNGDRDKEDGNAR</sequence>
<evidence type="ECO:0000313" key="10">
    <source>
        <dbReference type="EMBL" id="MBL6761654.1"/>
    </source>
</evidence>
<proteinExistence type="predicted"/>
<organism evidence="10 11">
    <name type="scientific">PS1 clade bacterium</name>
    <dbReference type="NCBI Taxonomy" id="2175152"/>
    <lineage>
        <taxon>Bacteria</taxon>
        <taxon>Pseudomonadati</taxon>
        <taxon>Pseudomonadota</taxon>
        <taxon>Alphaproteobacteria</taxon>
        <taxon>PS1 clade</taxon>
    </lineage>
</organism>
<dbReference type="PANTHER" id="PTHR43373:SF1">
    <property type="entry name" value="NA(+)_H(+) ANTIPORTER SUBUNIT A"/>
    <property type="match status" value="1"/>
</dbReference>
<keyword evidence="3" id="KW-1003">Cell membrane</keyword>
<keyword evidence="6 7" id="KW-0472">Membrane</keyword>
<gene>
    <name evidence="10" type="ORF">ISQ19_03045</name>
</gene>
<dbReference type="InterPro" id="IPR046806">
    <property type="entry name" value="MrpA_C/MbhE"/>
</dbReference>
<reference evidence="10" key="1">
    <citation type="submission" date="2020-10" db="EMBL/GenBank/DDBJ databases">
        <title>Microbiome of the Black Sea water column analyzed by genome centric metagenomics.</title>
        <authorList>
            <person name="Cabello-Yeves P.J."/>
            <person name="Callieri C."/>
            <person name="Picazo A."/>
            <person name="Mehrshad M."/>
            <person name="Haro-Moreno J.M."/>
            <person name="Roda-Garcia J."/>
            <person name="Dzembekova N."/>
            <person name="Slabakova V."/>
            <person name="Slabakova N."/>
            <person name="Moncheva S."/>
            <person name="Rodriguez-Valera F."/>
        </authorList>
    </citation>
    <scope>NUCLEOTIDE SEQUENCE</scope>
    <source>
        <strain evidence="10">BS307-5m-G5</strain>
    </source>
</reference>
<dbReference type="Pfam" id="PF13244">
    <property type="entry name" value="MbhD"/>
    <property type="match status" value="1"/>
</dbReference>
<dbReference type="AlphaFoldDB" id="A0A937L3K4"/>
<dbReference type="InterPro" id="IPR025383">
    <property type="entry name" value="MrpA_C/MbhD"/>
</dbReference>
<feature type="transmembrane region" description="Helical" evidence="7">
    <location>
        <begin position="27"/>
        <end position="48"/>
    </location>
</feature>
<evidence type="ECO:0000259" key="9">
    <source>
        <dbReference type="Pfam" id="PF20501"/>
    </source>
</evidence>
<dbReference type="InterPro" id="IPR050616">
    <property type="entry name" value="CPA3_Na-H_Antiporter_A"/>
</dbReference>
<feature type="domain" description="MrpA C-terminal/MbhD" evidence="8">
    <location>
        <begin position="13"/>
        <end position="78"/>
    </location>
</feature>
<evidence type="ECO:0000313" key="11">
    <source>
        <dbReference type="Proteomes" id="UP000785783"/>
    </source>
</evidence>
<dbReference type="Pfam" id="PF20501">
    <property type="entry name" value="MbhE"/>
    <property type="match status" value="1"/>
</dbReference>
<dbReference type="EMBL" id="JADHOK010000025">
    <property type="protein sequence ID" value="MBL6761654.1"/>
    <property type="molecule type" value="Genomic_DNA"/>
</dbReference>
<dbReference type="Proteomes" id="UP000785783">
    <property type="component" value="Unassembled WGS sequence"/>
</dbReference>
<feature type="transmembrane region" description="Helical" evidence="7">
    <location>
        <begin position="54"/>
        <end position="73"/>
    </location>
</feature>
<evidence type="ECO:0000256" key="2">
    <source>
        <dbReference type="ARBA" id="ARBA00022448"/>
    </source>
</evidence>
<comment type="caution">
    <text evidence="10">The sequence shown here is derived from an EMBL/GenBank/DDBJ whole genome shotgun (WGS) entry which is preliminary data.</text>
</comment>
<evidence type="ECO:0000256" key="7">
    <source>
        <dbReference type="SAM" id="Phobius"/>
    </source>
</evidence>
<evidence type="ECO:0000256" key="4">
    <source>
        <dbReference type="ARBA" id="ARBA00022692"/>
    </source>
</evidence>
<keyword evidence="4 7" id="KW-0812">Transmembrane</keyword>
<evidence type="ECO:0000256" key="6">
    <source>
        <dbReference type="ARBA" id="ARBA00023136"/>
    </source>
</evidence>